<protein>
    <submittedName>
        <fullName evidence="2">Uncharacterized protein</fullName>
    </submittedName>
</protein>
<evidence type="ECO:0000256" key="1">
    <source>
        <dbReference type="SAM" id="Phobius"/>
    </source>
</evidence>
<feature type="transmembrane region" description="Helical" evidence="1">
    <location>
        <begin position="21"/>
        <end position="41"/>
    </location>
</feature>
<name>A0A0F9RS02_9ZZZZ</name>
<dbReference type="AlphaFoldDB" id="A0A0F9RS02"/>
<proteinExistence type="predicted"/>
<comment type="caution">
    <text evidence="2">The sequence shown here is derived from an EMBL/GenBank/DDBJ whole genome shotgun (WGS) entry which is preliminary data.</text>
</comment>
<accession>A0A0F9RS02</accession>
<feature type="transmembrane region" description="Helical" evidence="1">
    <location>
        <begin position="47"/>
        <end position="68"/>
    </location>
</feature>
<keyword evidence="1" id="KW-1133">Transmembrane helix</keyword>
<keyword evidence="1" id="KW-0472">Membrane</keyword>
<organism evidence="2">
    <name type="scientific">marine sediment metagenome</name>
    <dbReference type="NCBI Taxonomy" id="412755"/>
    <lineage>
        <taxon>unclassified sequences</taxon>
        <taxon>metagenomes</taxon>
        <taxon>ecological metagenomes</taxon>
    </lineage>
</organism>
<keyword evidence="1" id="KW-0812">Transmembrane</keyword>
<dbReference type="EMBL" id="LAZR01001011">
    <property type="protein sequence ID" value="KKN52622.1"/>
    <property type="molecule type" value="Genomic_DNA"/>
</dbReference>
<sequence length="83" mass="9563">MRFIKKNRCTQEDSYYTHVMIIVISILTLVVLLSVIFGVVTTDPNSYVFGMILSTIISILVTAIFWVHKKKTIFLKERILGKI</sequence>
<gene>
    <name evidence="2" type="ORF">LCGC14_0610770</name>
</gene>
<evidence type="ECO:0000313" key="2">
    <source>
        <dbReference type="EMBL" id="KKN52622.1"/>
    </source>
</evidence>
<reference evidence="2" key="1">
    <citation type="journal article" date="2015" name="Nature">
        <title>Complex archaea that bridge the gap between prokaryotes and eukaryotes.</title>
        <authorList>
            <person name="Spang A."/>
            <person name="Saw J.H."/>
            <person name="Jorgensen S.L."/>
            <person name="Zaremba-Niedzwiedzka K."/>
            <person name="Martijn J."/>
            <person name="Lind A.E."/>
            <person name="van Eijk R."/>
            <person name="Schleper C."/>
            <person name="Guy L."/>
            <person name="Ettema T.J."/>
        </authorList>
    </citation>
    <scope>NUCLEOTIDE SEQUENCE</scope>
</reference>